<proteinExistence type="inferred from homology"/>
<accession>A0A9W6CY73</accession>
<sequence length="201" mass="21802">MTIDHAGIADAHPRTADTRTPLLDVLAERWSPRSFDAGAAIEARALDAALEAARWAPSASNSQPWRFIVGRRGTPTFGRIHAALASGNQAWADKAAALIVNVAETTDLDGSPRPWSHYDLGQSVAYLAAQAHHDGLHAHQMGGFDRDAVRGAFGLDERFDPVSVIAIGALASPDALPERLREREVAPRRRMPLDELVLHRD</sequence>
<dbReference type="Gene3D" id="3.40.109.10">
    <property type="entry name" value="NADH Oxidase"/>
    <property type="match status" value="1"/>
</dbReference>
<dbReference type="InterPro" id="IPR029479">
    <property type="entry name" value="Nitroreductase"/>
</dbReference>
<evidence type="ECO:0000313" key="4">
    <source>
        <dbReference type="EMBL" id="GLI27412.1"/>
    </source>
</evidence>
<dbReference type="AlphaFoldDB" id="A0A9W6CY73"/>
<dbReference type="SUPFAM" id="SSF55469">
    <property type="entry name" value="FMN-dependent nitroreductase-like"/>
    <property type="match status" value="1"/>
</dbReference>
<comment type="similarity">
    <text evidence="1">Belongs to the nitroreductase family.</text>
</comment>
<dbReference type="PANTHER" id="PTHR43673:SF10">
    <property type="entry name" value="NADH DEHYDROGENASE_NAD(P)H NITROREDUCTASE XCC3605-RELATED"/>
    <property type="match status" value="1"/>
</dbReference>
<protein>
    <submittedName>
        <fullName evidence="4">Nitroreductase</fullName>
    </submittedName>
</protein>
<dbReference type="Pfam" id="PF00881">
    <property type="entry name" value="Nitroreductase"/>
    <property type="match status" value="2"/>
</dbReference>
<reference evidence="4" key="1">
    <citation type="submission" date="2022-12" db="EMBL/GenBank/DDBJ databases">
        <title>Reference genome sequencing for broad-spectrum identification of bacterial and archaeal isolates by mass spectrometry.</title>
        <authorList>
            <person name="Sekiguchi Y."/>
            <person name="Tourlousse D.M."/>
        </authorList>
    </citation>
    <scope>NUCLEOTIDE SEQUENCE</scope>
    <source>
        <strain evidence="4">14</strain>
    </source>
</reference>
<keyword evidence="5" id="KW-1185">Reference proteome</keyword>
<dbReference type="Proteomes" id="UP001144396">
    <property type="component" value="Unassembled WGS sequence"/>
</dbReference>
<organism evidence="4 5">
    <name type="scientific">Agromyces rhizosphaerae</name>
    <dbReference type="NCBI Taxonomy" id="88374"/>
    <lineage>
        <taxon>Bacteria</taxon>
        <taxon>Bacillati</taxon>
        <taxon>Actinomycetota</taxon>
        <taxon>Actinomycetes</taxon>
        <taxon>Micrococcales</taxon>
        <taxon>Microbacteriaceae</taxon>
        <taxon>Agromyces</taxon>
    </lineage>
</organism>
<dbReference type="PANTHER" id="PTHR43673">
    <property type="entry name" value="NAD(P)H NITROREDUCTASE YDGI-RELATED"/>
    <property type="match status" value="1"/>
</dbReference>
<dbReference type="RefSeq" id="WP_281883934.1">
    <property type="nucleotide sequence ID" value="NZ_BSDP01000001.1"/>
</dbReference>
<dbReference type="CDD" id="cd02138">
    <property type="entry name" value="TdsD-like"/>
    <property type="match status" value="1"/>
</dbReference>
<evidence type="ECO:0000313" key="5">
    <source>
        <dbReference type="Proteomes" id="UP001144396"/>
    </source>
</evidence>
<dbReference type="GO" id="GO:0016491">
    <property type="term" value="F:oxidoreductase activity"/>
    <property type="evidence" value="ECO:0007669"/>
    <property type="project" value="UniProtKB-KW"/>
</dbReference>
<evidence type="ECO:0000259" key="3">
    <source>
        <dbReference type="Pfam" id="PF00881"/>
    </source>
</evidence>
<feature type="domain" description="Nitroreductase" evidence="3">
    <location>
        <begin position="27"/>
        <end position="69"/>
    </location>
</feature>
<keyword evidence="2" id="KW-0560">Oxidoreductase</keyword>
<dbReference type="InterPro" id="IPR000415">
    <property type="entry name" value="Nitroreductase-like"/>
</dbReference>
<dbReference type="EMBL" id="BSDP01000001">
    <property type="protein sequence ID" value="GLI27412.1"/>
    <property type="molecule type" value="Genomic_DNA"/>
</dbReference>
<evidence type="ECO:0000256" key="2">
    <source>
        <dbReference type="ARBA" id="ARBA00023002"/>
    </source>
</evidence>
<feature type="domain" description="Nitroreductase" evidence="3">
    <location>
        <begin position="85"/>
        <end position="168"/>
    </location>
</feature>
<gene>
    <name evidence="4" type="ORF">ARHIZOSPH14_16540</name>
</gene>
<comment type="caution">
    <text evidence="4">The sequence shown here is derived from an EMBL/GenBank/DDBJ whole genome shotgun (WGS) entry which is preliminary data.</text>
</comment>
<evidence type="ECO:0000256" key="1">
    <source>
        <dbReference type="ARBA" id="ARBA00007118"/>
    </source>
</evidence>
<name>A0A9W6CY73_9MICO</name>